<gene>
    <name evidence="2" type="ORF">CKY47_35120</name>
</gene>
<feature type="region of interest" description="Disordered" evidence="1">
    <location>
        <begin position="43"/>
        <end position="91"/>
    </location>
</feature>
<dbReference type="Proteomes" id="UP001225605">
    <property type="component" value="Unassembled WGS sequence"/>
</dbReference>
<feature type="region of interest" description="Disordered" evidence="1">
    <location>
        <begin position="1"/>
        <end position="27"/>
    </location>
</feature>
<dbReference type="EMBL" id="NSDM01000029">
    <property type="protein sequence ID" value="MDQ2589081.1"/>
    <property type="molecule type" value="Genomic_DNA"/>
</dbReference>
<accession>A0ABU0XAB0</accession>
<sequence>MFPGLRPGSYRVSCSTTNSGTSGPLTRSRTLTVASSLLGSTVRTTTVAGRPTSSRRSSRRLARATPHHTAMPSGSSTTMSTMPTVPPSSAA</sequence>
<protein>
    <submittedName>
        <fullName evidence="2">Uncharacterized protein</fullName>
    </submittedName>
</protein>
<name>A0ABU0XAB0_9PSEU</name>
<keyword evidence="3" id="KW-1185">Reference proteome</keyword>
<comment type="caution">
    <text evidence="2">The sequence shown here is derived from an EMBL/GenBank/DDBJ whole genome shotgun (WGS) entry which is preliminary data.</text>
</comment>
<reference evidence="2 3" key="1">
    <citation type="submission" date="2017-06" db="EMBL/GenBank/DDBJ databases">
        <title>Cultured bacterium strain Saccharothrix yanglingensis Hhs.015.</title>
        <authorList>
            <person name="Xia Y."/>
        </authorList>
    </citation>
    <scope>NUCLEOTIDE SEQUENCE [LARGE SCALE GENOMIC DNA]</scope>
    <source>
        <strain evidence="2 3">Hhs.015</strain>
    </source>
</reference>
<feature type="compositionally biased region" description="Low complexity" evidence="1">
    <location>
        <begin position="69"/>
        <end position="91"/>
    </location>
</feature>
<feature type="compositionally biased region" description="Polar residues" evidence="1">
    <location>
        <begin position="12"/>
        <end position="27"/>
    </location>
</feature>
<proteinExistence type="predicted"/>
<organism evidence="2 3">
    <name type="scientific">Saccharothrix yanglingensis</name>
    <dbReference type="NCBI Taxonomy" id="659496"/>
    <lineage>
        <taxon>Bacteria</taxon>
        <taxon>Bacillati</taxon>
        <taxon>Actinomycetota</taxon>
        <taxon>Actinomycetes</taxon>
        <taxon>Pseudonocardiales</taxon>
        <taxon>Pseudonocardiaceae</taxon>
        <taxon>Saccharothrix</taxon>
    </lineage>
</organism>
<evidence type="ECO:0000313" key="3">
    <source>
        <dbReference type="Proteomes" id="UP001225605"/>
    </source>
</evidence>
<feature type="compositionally biased region" description="Basic residues" evidence="1">
    <location>
        <begin position="56"/>
        <end position="66"/>
    </location>
</feature>
<evidence type="ECO:0000313" key="2">
    <source>
        <dbReference type="EMBL" id="MDQ2589081.1"/>
    </source>
</evidence>
<evidence type="ECO:0000256" key="1">
    <source>
        <dbReference type="SAM" id="MobiDB-lite"/>
    </source>
</evidence>